<reference evidence="2 3" key="1">
    <citation type="journal article" date="2016" name="Nat. Commun.">
        <title>Thousands of microbial genomes shed light on interconnected biogeochemical processes in an aquifer system.</title>
        <authorList>
            <person name="Anantharaman K."/>
            <person name="Brown C.T."/>
            <person name="Hug L.A."/>
            <person name="Sharon I."/>
            <person name="Castelle C.J."/>
            <person name="Probst A.J."/>
            <person name="Thomas B.C."/>
            <person name="Singh A."/>
            <person name="Wilkins M.J."/>
            <person name="Karaoz U."/>
            <person name="Brodie E.L."/>
            <person name="Williams K.H."/>
            <person name="Hubbard S.S."/>
            <person name="Banfield J.F."/>
        </authorList>
    </citation>
    <scope>NUCLEOTIDE SEQUENCE [LARGE SCALE GENOMIC DNA]</scope>
</reference>
<evidence type="ECO:0000313" key="3">
    <source>
        <dbReference type="Proteomes" id="UP000178892"/>
    </source>
</evidence>
<keyword evidence="1" id="KW-0812">Transmembrane</keyword>
<dbReference type="EMBL" id="MFEL01000012">
    <property type="protein sequence ID" value="OGE80980.1"/>
    <property type="molecule type" value="Genomic_DNA"/>
</dbReference>
<sequence length="481" mass="53308">MNDNREQFEDEQTELLMAKLRSIQSQEKPDPKFALRLRAQLSGHMAREEKQLLTQNFNFMSRFKFAIAGAVIAAVALIAVLSGSDKVLLPGKQEIALAGEGAFGALTKVSVSAKGQGGGGGGPADAALPAALEAERSSAGFGGGSSIMPVPTNYKFVYAGEDFGIDQDKMEVYRRVKGFGSVDFNEFISQFAVQIFDAGKFGQSKLEYFRVAEDRDFGYGLNVDLKEGTINISENWERWQTPDRQCQTPECYEQYRLRPEQIPADEAVIAATNAFLDEYGIGRENFGEPMVQNYWKLDYERLSSSDKMSYYIPDVVSVVYPLKVAGAEIYDEGGNKNGMFVTYSVRVNRVSSVSELTNQRYEASAYDVETDVSRIKAIAERGGFRTWYPYSEPGAKTEIVELNTPFRGLVRLWHDLGGKWEDIFVPSLIFPIKSAADGFYGSSVIVPLVKDVLDSQPEAPIIKPMPLPGLDIPEAEVRPNN</sequence>
<dbReference type="Proteomes" id="UP000178892">
    <property type="component" value="Unassembled WGS sequence"/>
</dbReference>
<name>A0A1F5NUG1_9BACT</name>
<evidence type="ECO:0000313" key="2">
    <source>
        <dbReference type="EMBL" id="OGE80980.1"/>
    </source>
</evidence>
<proteinExistence type="predicted"/>
<gene>
    <name evidence="2" type="ORF">A2720_03675</name>
</gene>
<evidence type="ECO:0000256" key="1">
    <source>
        <dbReference type="SAM" id="Phobius"/>
    </source>
</evidence>
<comment type="caution">
    <text evidence="2">The sequence shown here is derived from an EMBL/GenBank/DDBJ whole genome shotgun (WGS) entry which is preliminary data.</text>
</comment>
<protein>
    <submittedName>
        <fullName evidence="2">Uncharacterized protein</fullName>
    </submittedName>
</protein>
<keyword evidence="1" id="KW-1133">Transmembrane helix</keyword>
<organism evidence="2 3">
    <name type="scientific">Candidatus Doudnabacteria bacterium RIFCSPHIGHO2_01_FULL_46_24</name>
    <dbReference type="NCBI Taxonomy" id="1817825"/>
    <lineage>
        <taxon>Bacteria</taxon>
        <taxon>Candidatus Doudnaibacteriota</taxon>
    </lineage>
</organism>
<dbReference type="AlphaFoldDB" id="A0A1F5NUG1"/>
<feature type="transmembrane region" description="Helical" evidence="1">
    <location>
        <begin position="65"/>
        <end position="83"/>
    </location>
</feature>
<accession>A0A1F5NUG1</accession>
<keyword evidence="1" id="KW-0472">Membrane</keyword>
<dbReference type="STRING" id="1817825.A2720_03675"/>